<evidence type="ECO:0000256" key="9">
    <source>
        <dbReference type="ARBA" id="ARBA00022723"/>
    </source>
</evidence>
<evidence type="ECO:0000256" key="20">
    <source>
        <dbReference type="SAM" id="MobiDB-lite"/>
    </source>
</evidence>
<reference evidence="22" key="2">
    <citation type="submission" date="2025-09" db="UniProtKB">
        <authorList>
            <consortium name="Ensembl"/>
        </authorList>
    </citation>
    <scope>IDENTIFICATION</scope>
    <source>
        <strain evidence="22">Glennie</strain>
    </source>
</reference>
<evidence type="ECO:0000256" key="12">
    <source>
        <dbReference type="ARBA" id="ARBA00022833"/>
    </source>
</evidence>
<dbReference type="InParanoid" id="A0A6I8N7B0"/>
<dbReference type="InterPro" id="IPR036866">
    <property type="entry name" value="RibonucZ/Hydroxyglut_hydro"/>
</dbReference>
<evidence type="ECO:0000256" key="5">
    <source>
        <dbReference type="ARBA" id="ARBA00012477"/>
    </source>
</evidence>
<feature type="compositionally biased region" description="Low complexity" evidence="20">
    <location>
        <begin position="604"/>
        <end position="626"/>
    </location>
</feature>
<comment type="function">
    <text evidence="18">Zinc phosphodiesterase, which displays mitochondrial tRNA 3'-processing endonuclease activity. Involved in tRNA maturation, by removing a 3'-trailer from precursor tRNA. Associates with mitochondrial DNA complexes at the nucleoids to initiate RNA processing and ribosome assembly.</text>
</comment>
<feature type="region of interest" description="Disordered" evidence="20">
    <location>
        <begin position="43"/>
        <end position="67"/>
    </location>
</feature>
<keyword evidence="11" id="KW-0378">Hydrolase</keyword>
<dbReference type="GO" id="GO:0046872">
    <property type="term" value="F:metal ion binding"/>
    <property type="evidence" value="ECO:0007669"/>
    <property type="project" value="UniProtKB-KW"/>
</dbReference>
<evidence type="ECO:0000256" key="8">
    <source>
        <dbReference type="ARBA" id="ARBA00022722"/>
    </source>
</evidence>
<organism evidence="22 23">
    <name type="scientific">Ornithorhynchus anatinus</name>
    <name type="common">Duckbill platypus</name>
    <dbReference type="NCBI Taxonomy" id="9258"/>
    <lineage>
        <taxon>Eukaryota</taxon>
        <taxon>Metazoa</taxon>
        <taxon>Chordata</taxon>
        <taxon>Craniata</taxon>
        <taxon>Vertebrata</taxon>
        <taxon>Euteleostomi</taxon>
        <taxon>Mammalia</taxon>
        <taxon>Monotremata</taxon>
        <taxon>Ornithorhynchidae</taxon>
        <taxon>Ornithorhynchus</taxon>
    </lineage>
</organism>
<evidence type="ECO:0000256" key="6">
    <source>
        <dbReference type="ARBA" id="ARBA00013357"/>
    </source>
</evidence>
<keyword evidence="10" id="KW-0255">Endonuclease</keyword>
<comment type="cofactor">
    <cofactor evidence="2">
        <name>Zn(2+)</name>
        <dbReference type="ChEBI" id="CHEBI:29105"/>
    </cofactor>
</comment>
<dbReference type="PANTHER" id="PTHR12553:SF49">
    <property type="entry name" value="ZINC PHOSPHODIESTERASE ELAC PROTEIN 2"/>
    <property type="match status" value="1"/>
</dbReference>
<dbReference type="Pfam" id="PF23023">
    <property type="entry name" value="Anti-Pycsar_Apyc1"/>
    <property type="match status" value="1"/>
</dbReference>
<evidence type="ECO:0000256" key="18">
    <source>
        <dbReference type="ARBA" id="ARBA00046098"/>
    </source>
</evidence>
<keyword evidence="7" id="KW-0819">tRNA processing</keyword>
<protein>
    <recommendedName>
        <fullName evidence="6">Zinc phosphodiesterase ELAC protein 2</fullName>
        <ecNumber evidence="5">3.1.26.11</ecNumber>
    </recommendedName>
    <alternativeName>
        <fullName evidence="17">ElaC homolog protein 2</fullName>
    </alternativeName>
    <alternativeName>
        <fullName evidence="15">Ribonuclease Z 2</fullName>
    </alternativeName>
    <alternativeName>
        <fullName evidence="16">tRNA 3 endonuclease 2</fullName>
    </alternativeName>
    <alternativeName>
        <fullName evidence="14">tRNase Z 2</fullName>
    </alternativeName>
</protein>
<evidence type="ECO:0000256" key="1">
    <source>
        <dbReference type="ARBA" id="ARBA00000402"/>
    </source>
</evidence>
<dbReference type="FunCoup" id="A0A6I8N7B0">
    <property type="interactions" value="3249"/>
</dbReference>
<feature type="region of interest" description="Disordered" evidence="20">
    <location>
        <begin position="769"/>
        <end position="802"/>
    </location>
</feature>
<feature type="domain" description="tRNase Z endonuclease" evidence="21">
    <location>
        <begin position="69"/>
        <end position="110"/>
    </location>
</feature>
<evidence type="ECO:0000256" key="2">
    <source>
        <dbReference type="ARBA" id="ARBA00001947"/>
    </source>
</evidence>
<dbReference type="InterPro" id="IPR027794">
    <property type="entry name" value="tRNase_Z_dom"/>
</dbReference>
<dbReference type="GO" id="GO:0042645">
    <property type="term" value="C:mitochondrial nucleoid"/>
    <property type="evidence" value="ECO:0007669"/>
    <property type="project" value="UniProtKB-SubCell"/>
</dbReference>
<keyword evidence="23" id="KW-1185">Reference proteome</keyword>
<proteinExistence type="inferred from homology"/>
<comment type="subcellular location">
    <subcellularLocation>
        <location evidence="3">Mitochondrion matrix</location>
        <location evidence="3">Mitochondrion nucleoid</location>
    </subcellularLocation>
</comment>
<evidence type="ECO:0000256" key="11">
    <source>
        <dbReference type="ARBA" id="ARBA00022801"/>
    </source>
</evidence>
<name>A0A6I8N7B0_ORNAN</name>
<evidence type="ECO:0000256" key="13">
    <source>
        <dbReference type="ARBA" id="ARBA00023271"/>
    </source>
</evidence>
<dbReference type="Ensembl" id="ENSOANT00000058206.1">
    <property type="protein sequence ID" value="ENSOANP00000036886.1"/>
    <property type="gene ID" value="ENSOANG00000038680.1"/>
</dbReference>
<dbReference type="SUPFAM" id="SSF56281">
    <property type="entry name" value="Metallo-hydrolase/oxidoreductase"/>
    <property type="match status" value="2"/>
</dbReference>
<gene>
    <name evidence="22" type="primary">ELAC2</name>
</gene>
<dbReference type="GO" id="GO:0005654">
    <property type="term" value="C:nucleoplasm"/>
    <property type="evidence" value="ECO:0007669"/>
    <property type="project" value="Ensembl"/>
</dbReference>
<evidence type="ECO:0000256" key="10">
    <source>
        <dbReference type="ARBA" id="ARBA00022759"/>
    </source>
</evidence>
<feature type="region of interest" description="Disordered" evidence="20">
    <location>
        <begin position="135"/>
        <end position="161"/>
    </location>
</feature>
<dbReference type="Pfam" id="PF13691">
    <property type="entry name" value="Lactamase_B_4"/>
    <property type="match status" value="1"/>
</dbReference>
<evidence type="ECO:0000256" key="16">
    <source>
        <dbReference type="ARBA" id="ARBA00032104"/>
    </source>
</evidence>
<dbReference type="GeneTree" id="ENSGT00730000111191"/>
<evidence type="ECO:0000256" key="19">
    <source>
        <dbReference type="ARBA" id="ARBA00047136"/>
    </source>
</evidence>
<evidence type="ECO:0000256" key="3">
    <source>
        <dbReference type="ARBA" id="ARBA00004436"/>
    </source>
</evidence>
<dbReference type="GO" id="GO:1990180">
    <property type="term" value="P:mitochondrial tRNA 3'-end processing"/>
    <property type="evidence" value="ECO:0000318"/>
    <property type="project" value="GO_Central"/>
</dbReference>
<dbReference type="Bgee" id="ENSOANG00000038680">
    <property type="expression patterns" value="Expressed in heart and 7 other cell types or tissues"/>
</dbReference>
<comment type="catalytic activity">
    <reaction evidence="1">
        <text>Endonucleolytic cleavage of RNA, removing extra 3' nucleotides from tRNA precursor, generating 3' termini of tRNAs. A 3'-hydroxy group is left at the tRNA terminus and a 5'-phosphoryl group is left at the trailer molecule.</text>
        <dbReference type="EC" id="3.1.26.11"/>
    </reaction>
</comment>
<dbReference type="GO" id="GO:0042781">
    <property type="term" value="F:3'-tRNA processing endoribonuclease activity"/>
    <property type="evidence" value="ECO:0000318"/>
    <property type="project" value="GO_Central"/>
</dbReference>
<keyword evidence="8" id="KW-0540">Nuclease</keyword>
<keyword evidence="9" id="KW-0479">Metal-binding</keyword>
<feature type="region of interest" description="Disordered" evidence="20">
    <location>
        <begin position="604"/>
        <end position="636"/>
    </location>
</feature>
<keyword evidence="13" id="KW-1135">Mitochondrion nucleoid</keyword>
<sequence length="802" mass="88476">RGRVASLLRASATSSVKRGSTASLPWDGPIAPRLPRRRERALGRYRSDGPRHPSCGGPGPLGPGPQRRSFRRYLFNCGEGVQRLMQEHKLRVARLDNIFLTRMHWSNVGGLSGMLLTLQETGLVRCVLSGPPQLVSPRARDRPNLAPRAPSVRPPSAPEYRDDTMTVFQVPIQSEYVRAPGPDLRPGTRPVERRRPSDVWTFRLSDGSRASAGRDPSLVVAFICKLHRKKGNFLVLKARDLGLPLGSRAGAPETPAPRPGSSAAPEPIRSGRRVPQILAEEVCTPADPGSAFVVVECPHEGFVEPICENDSFKRYQEGKAEAHVALVVHLAPEGVLQDGRYQRWMERFGPDTQHLVLNENCPSVHNLRSHKIQTQLNLIHPDIFPLLARCPGQEALPPLRVPVVRAECLLKYQLRPKPEWQRDACLACDPDEFVAEALRLPDFERRAKECRENAEKTAGARYPEVVFLGTGSAVPMKIRNVSSTLVNLSPGESLLLDCGEGTFGQLCRHYGDRVDRVLRGISAVFVSHIHADHHTVRGPLPRPWGSLGRRPDPPFLIAPTQVVAWLRRYHDRCQEIPGDVRVIPAKWLRAGVEAPSPAGKRLVASLGGPAGSATAGTPTPAPWSTGRAGRSSTRATPCPATLWSKWVRIRGRGATLLIHEATLEDGLEAEAAEKRHSTTSQAIGTGLQMEADFIMLNHFSQRYAKIPLFGPEFSEKVGVAFDHMKVCFGDFAVVPRLVPSLKALFAGELEEMEERREKRELRQMKEAVLALERAGSPGPGPREKRGRREEAGEPRGKKPKAK</sequence>
<evidence type="ECO:0000259" key="21">
    <source>
        <dbReference type="Pfam" id="PF13691"/>
    </source>
</evidence>
<dbReference type="OMA" id="TLFRDEM"/>
<evidence type="ECO:0000256" key="14">
    <source>
        <dbReference type="ARBA" id="ARBA00030689"/>
    </source>
</evidence>
<dbReference type="EC" id="3.1.26.11" evidence="5"/>
<reference evidence="22" key="1">
    <citation type="submission" date="2025-08" db="UniProtKB">
        <authorList>
            <consortium name="Ensembl"/>
        </authorList>
    </citation>
    <scope>IDENTIFICATION</scope>
    <source>
        <strain evidence="22">Glennie</strain>
    </source>
</reference>
<comment type="similarity">
    <text evidence="4">Belongs to the RNase Z family.</text>
</comment>
<evidence type="ECO:0000256" key="17">
    <source>
        <dbReference type="ARBA" id="ARBA00032616"/>
    </source>
</evidence>
<dbReference type="PANTHER" id="PTHR12553">
    <property type="entry name" value="ZINC PHOSPHODIESTERASE ELAC PROTEIN 2"/>
    <property type="match status" value="1"/>
</dbReference>
<evidence type="ECO:0000256" key="4">
    <source>
        <dbReference type="ARBA" id="ARBA00007823"/>
    </source>
</evidence>
<dbReference type="InterPro" id="IPR047151">
    <property type="entry name" value="RNZ2-like"/>
</dbReference>
<dbReference type="GO" id="GO:0005739">
    <property type="term" value="C:mitochondrion"/>
    <property type="evidence" value="ECO:0000318"/>
    <property type="project" value="GO_Central"/>
</dbReference>
<comment type="subunit">
    <text evidence="19">Homodimer. Interacts with PTCD1.</text>
</comment>
<dbReference type="Proteomes" id="UP000002279">
    <property type="component" value="Unplaced"/>
</dbReference>
<keyword evidence="12" id="KW-0862">Zinc</keyword>
<dbReference type="AlphaFoldDB" id="A0A6I8N7B0"/>
<feature type="compositionally biased region" description="Basic and acidic residues" evidence="20">
    <location>
        <begin position="781"/>
        <end position="796"/>
    </location>
</feature>
<evidence type="ECO:0000256" key="7">
    <source>
        <dbReference type="ARBA" id="ARBA00022694"/>
    </source>
</evidence>
<keyword evidence="13" id="KW-0496">Mitochondrion</keyword>
<accession>A0A6I8N7B0</accession>
<evidence type="ECO:0000256" key="15">
    <source>
        <dbReference type="ARBA" id="ARBA00030729"/>
    </source>
</evidence>
<evidence type="ECO:0000313" key="23">
    <source>
        <dbReference type="Proteomes" id="UP000002279"/>
    </source>
</evidence>
<dbReference type="Gene3D" id="3.60.15.10">
    <property type="entry name" value="Ribonuclease Z/Hydroxyacylglutathione hydrolase-like"/>
    <property type="match status" value="3"/>
</dbReference>
<evidence type="ECO:0000313" key="22">
    <source>
        <dbReference type="Ensembl" id="ENSOANP00000036886.1"/>
    </source>
</evidence>
<feature type="region of interest" description="Disordered" evidence="20">
    <location>
        <begin position="247"/>
        <end position="269"/>
    </location>
</feature>